<feature type="domain" description="C-type lectin" evidence="2">
    <location>
        <begin position="42"/>
        <end position="134"/>
    </location>
</feature>
<dbReference type="AlphaFoldDB" id="A0A1W0X5C2"/>
<proteinExistence type="predicted"/>
<dbReference type="CDD" id="cd00037">
    <property type="entry name" value="CLECT"/>
    <property type="match status" value="1"/>
</dbReference>
<feature type="chain" id="PRO_5010712492" description="C-type lectin domain-containing protein" evidence="1">
    <location>
        <begin position="25"/>
        <end position="246"/>
    </location>
</feature>
<dbReference type="Gene3D" id="3.10.100.10">
    <property type="entry name" value="Mannose-Binding Protein A, subunit A"/>
    <property type="match status" value="1"/>
</dbReference>
<protein>
    <recommendedName>
        <fullName evidence="2">C-type lectin domain-containing protein</fullName>
    </recommendedName>
</protein>
<dbReference type="InterPro" id="IPR001304">
    <property type="entry name" value="C-type_lectin-like"/>
</dbReference>
<keyword evidence="1" id="KW-0732">Signal</keyword>
<dbReference type="OrthoDB" id="6337382at2759"/>
<comment type="caution">
    <text evidence="3">The sequence shown here is derived from an EMBL/GenBank/DDBJ whole genome shotgun (WGS) entry which is preliminary data.</text>
</comment>
<reference evidence="4" key="1">
    <citation type="submission" date="2017-01" db="EMBL/GenBank/DDBJ databases">
        <title>Comparative genomics of anhydrobiosis in the tardigrade Hypsibius dujardini.</title>
        <authorList>
            <person name="Yoshida Y."/>
            <person name="Koutsovoulos G."/>
            <person name="Laetsch D."/>
            <person name="Stevens L."/>
            <person name="Kumar S."/>
            <person name="Horikawa D."/>
            <person name="Ishino K."/>
            <person name="Komine S."/>
            <person name="Tomita M."/>
            <person name="Blaxter M."/>
            <person name="Arakawa K."/>
        </authorList>
    </citation>
    <scope>NUCLEOTIDE SEQUENCE [LARGE SCALE GENOMIC DNA]</scope>
    <source>
        <strain evidence="4">Z151</strain>
    </source>
</reference>
<evidence type="ECO:0000313" key="4">
    <source>
        <dbReference type="Proteomes" id="UP000192578"/>
    </source>
</evidence>
<accession>A0A1W0X5C2</accession>
<dbReference type="Pfam" id="PF00059">
    <property type="entry name" value="Lectin_C"/>
    <property type="match status" value="1"/>
</dbReference>
<feature type="signal peptide" evidence="1">
    <location>
        <begin position="1"/>
        <end position="24"/>
    </location>
</feature>
<sequence length="246" mass="27295">MVSGIILLISLVFGLVAKLDAVLALEPVPVFQCPVGFTWDCGTCLKVTLPDATWNVARDNCIDLGANLVTIRNADQNRCITKYTSAGTFWMRLYSPATATPPNWQWRWINPMSAAQPVDFQNFGPAPAPITVTCSRGNLTVPKVDIEEDELLTGRAEFIGDQSGKCRHVGFLLHHWVVAEAKTLQRWERSIRDSNNAHVTCRANGIIELSDREPDSAEILGLTVETAFTPKCRDFFYKFVGQLLAV</sequence>
<dbReference type="InterPro" id="IPR016187">
    <property type="entry name" value="CTDL_fold"/>
</dbReference>
<dbReference type="SMART" id="SM00034">
    <property type="entry name" value="CLECT"/>
    <property type="match status" value="1"/>
</dbReference>
<keyword evidence="4" id="KW-1185">Reference proteome</keyword>
<gene>
    <name evidence="3" type="ORF">BV898_03366</name>
</gene>
<dbReference type="SUPFAM" id="SSF56436">
    <property type="entry name" value="C-type lectin-like"/>
    <property type="match status" value="1"/>
</dbReference>
<dbReference type="PROSITE" id="PS50041">
    <property type="entry name" value="C_TYPE_LECTIN_2"/>
    <property type="match status" value="1"/>
</dbReference>
<name>A0A1W0X5C2_HYPEX</name>
<evidence type="ECO:0000259" key="2">
    <source>
        <dbReference type="PROSITE" id="PS50041"/>
    </source>
</evidence>
<dbReference type="Proteomes" id="UP000192578">
    <property type="component" value="Unassembled WGS sequence"/>
</dbReference>
<evidence type="ECO:0000256" key="1">
    <source>
        <dbReference type="SAM" id="SignalP"/>
    </source>
</evidence>
<organism evidence="3 4">
    <name type="scientific">Hypsibius exemplaris</name>
    <name type="common">Freshwater tardigrade</name>
    <dbReference type="NCBI Taxonomy" id="2072580"/>
    <lineage>
        <taxon>Eukaryota</taxon>
        <taxon>Metazoa</taxon>
        <taxon>Ecdysozoa</taxon>
        <taxon>Tardigrada</taxon>
        <taxon>Eutardigrada</taxon>
        <taxon>Parachela</taxon>
        <taxon>Hypsibioidea</taxon>
        <taxon>Hypsibiidae</taxon>
        <taxon>Hypsibius</taxon>
    </lineage>
</organism>
<dbReference type="EMBL" id="MTYJ01000016">
    <property type="protein sequence ID" value="OQV22540.1"/>
    <property type="molecule type" value="Genomic_DNA"/>
</dbReference>
<evidence type="ECO:0000313" key="3">
    <source>
        <dbReference type="EMBL" id="OQV22540.1"/>
    </source>
</evidence>
<dbReference type="InterPro" id="IPR016186">
    <property type="entry name" value="C-type_lectin-like/link_sf"/>
</dbReference>